<dbReference type="AlphaFoldDB" id="A0A2I0J3I8"/>
<gene>
    <name evidence="7" type="ORF">CRG98_028789</name>
</gene>
<feature type="non-terminal residue" evidence="7">
    <location>
        <position position="123"/>
    </location>
</feature>
<reference evidence="7 8" key="1">
    <citation type="submission" date="2017-11" db="EMBL/GenBank/DDBJ databases">
        <title>De-novo sequencing of pomegranate (Punica granatum L.) genome.</title>
        <authorList>
            <person name="Akparov Z."/>
            <person name="Amiraslanov A."/>
            <person name="Hajiyeva S."/>
            <person name="Abbasov M."/>
            <person name="Kaur K."/>
            <person name="Hamwieh A."/>
            <person name="Solovyev V."/>
            <person name="Salamov A."/>
            <person name="Braich B."/>
            <person name="Kosarev P."/>
            <person name="Mahmoud A."/>
            <person name="Hajiyev E."/>
            <person name="Babayeva S."/>
            <person name="Izzatullayeva V."/>
            <person name="Mammadov A."/>
            <person name="Mammadov A."/>
            <person name="Sharifova S."/>
            <person name="Ojaghi J."/>
            <person name="Eynullazada K."/>
            <person name="Bayramov B."/>
            <person name="Abdulazimova A."/>
            <person name="Shahmuradov I."/>
        </authorList>
    </citation>
    <scope>NUCLEOTIDE SEQUENCE [LARGE SCALE GENOMIC DNA]</scope>
    <source>
        <strain evidence="8">cv. AG2017</strain>
        <tissue evidence="7">Leaf</tissue>
    </source>
</reference>
<dbReference type="PANTHER" id="PTHR32093">
    <property type="entry name" value="LEUCINE-RICH REPEAT EXTENSIN-LIKE PROTEIN 3-RELATED"/>
    <property type="match status" value="1"/>
</dbReference>
<keyword evidence="4 6" id="KW-0732">Signal</keyword>
<feature type="signal peptide" evidence="6">
    <location>
        <begin position="1"/>
        <end position="39"/>
    </location>
</feature>
<organism evidence="7 8">
    <name type="scientific">Punica granatum</name>
    <name type="common">Pomegranate</name>
    <dbReference type="NCBI Taxonomy" id="22663"/>
    <lineage>
        <taxon>Eukaryota</taxon>
        <taxon>Viridiplantae</taxon>
        <taxon>Streptophyta</taxon>
        <taxon>Embryophyta</taxon>
        <taxon>Tracheophyta</taxon>
        <taxon>Spermatophyta</taxon>
        <taxon>Magnoliopsida</taxon>
        <taxon>eudicotyledons</taxon>
        <taxon>Gunneridae</taxon>
        <taxon>Pentapetalae</taxon>
        <taxon>rosids</taxon>
        <taxon>malvids</taxon>
        <taxon>Myrtales</taxon>
        <taxon>Lythraceae</taxon>
        <taxon>Punica</taxon>
    </lineage>
</organism>
<dbReference type="STRING" id="22663.A0A2I0J3I8"/>
<keyword evidence="2" id="KW-0964">Secreted</keyword>
<evidence type="ECO:0000256" key="2">
    <source>
        <dbReference type="ARBA" id="ARBA00022525"/>
    </source>
</evidence>
<keyword evidence="3" id="KW-0433">Leucine-rich repeat</keyword>
<dbReference type="PANTHER" id="PTHR32093:SF120">
    <property type="entry name" value="LEUCINE-RICH REPEAT EXTENSIN-LIKE PROTEIN 3-RELATED"/>
    <property type="match status" value="1"/>
</dbReference>
<keyword evidence="5" id="KW-0677">Repeat</keyword>
<evidence type="ECO:0000313" key="7">
    <source>
        <dbReference type="EMBL" id="PKI50794.1"/>
    </source>
</evidence>
<keyword evidence="8" id="KW-1185">Reference proteome</keyword>
<accession>A0A2I0J3I8</accession>
<evidence type="ECO:0000256" key="1">
    <source>
        <dbReference type="ARBA" id="ARBA00004613"/>
    </source>
</evidence>
<evidence type="ECO:0000256" key="5">
    <source>
        <dbReference type="ARBA" id="ARBA00022737"/>
    </source>
</evidence>
<evidence type="ECO:0000313" key="8">
    <source>
        <dbReference type="Proteomes" id="UP000233551"/>
    </source>
</evidence>
<sequence>MRHKNSNLRHSDSLLRPSSAVFLVFCCLIAAAVVQSAAATAAKSFHSITPHGGLTDAEAHYIRHRQLLYYRDEFGDRGENVTVDPSLVFENPRIRAAYVALQAWKQAILSDPFNLTADWVGSN</sequence>
<name>A0A2I0J3I8_PUNGR</name>
<dbReference type="Proteomes" id="UP000233551">
    <property type="component" value="Unassembled WGS sequence"/>
</dbReference>
<evidence type="ECO:0000256" key="4">
    <source>
        <dbReference type="ARBA" id="ARBA00022729"/>
    </source>
</evidence>
<proteinExistence type="predicted"/>
<dbReference type="InterPro" id="IPR051582">
    <property type="entry name" value="LRR_extensin-like_regulator"/>
</dbReference>
<protein>
    <submittedName>
        <fullName evidence="7">Uncharacterized protein</fullName>
    </submittedName>
</protein>
<feature type="chain" id="PRO_5014177771" evidence="6">
    <location>
        <begin position="40"/>
        <end position="123"/>
    </location>
</feature>
<evidence type="ECO:0000256" key="3">
    <source>
        <dbReference type="ARBA" id="ARBA00022614"/>
    </source>
</evidence>
<dbReference type="EMBL" id="PGOL01002080">
    <property type="protein sequence ID" value="PKI50794.1"/>
    <property type="molecule type" value="Genomic_DNA"/>
</dbReference>
<dbReference type="GO" id="GO:0005576">
    <property type="term" value="C:extracellular region"/>
    <property type="evidence" value="ECO:0007669"/>
    <property type="project" value="UniProtKB-SubCell"/>
</dbReference>
<comment type="subcellular location">
    <subcellularLocation>
        <location evidence="1">Secreted</location>
    </subcellularLocation>
</comment>
<evidence type="ECO:0000256" key="6">
    <source>
        <dbReference type="SAM" id="SignalP"/>
    </source>
</evidence>
<comment type="caution">
    <text evidence="7">The sequence shown here is derived from an EMBL/GenBank/DDBJ whole genome shotgun (WGS) entry which is preliminary data.</text>
</comment>